<evidence type="ECO:0000313" key="3">
    <source>
        <dbReference type="Proteomes" id="UP000177982"/>
    </source>
</evidence>
<proteinExistence type="predicted"/>
<organism evidence="2 3">
    <name type="scientific">Candidatus Sungbacteria bacterium RIFCSPLOWO2_01_FULL_47_10</name>
    <dbReference type="NCBI Taxonomy" id="1802276"/>
    <lineage>
        <taxon>Bacteria</taxon>
        <taxon>Candidatus Sungiibacteriota</taxon>
    </lineage>
</organism>
<name>A0A1G2KZE7_9BACT</name>
<sequence length="290" mass="32128">MRKKNRIGYSVVIGTALGLTFGVGIFYSHTTLAPDIKKTTPLSAIHTYHDASRSLGAIRIKMFYAVPKNKTAFIARDWNRLVSRALEEVKRFHSLQFANTSLLHVSIFPKPVILENDAIFYNTERTDFGNPAALVSVSEEIERRIFRKDGDLYDAAFAENNPAEYTILGIMYEDVGQSGGIIHETSAETRKEIAEIYGLSAAYVHIVNISRADGFFLLSRLCLSGSGCIGPGPSLIYHELAHTFGVPDQYVNVGGADTPLSEDIMGEGRKGPLERTHIDWITTRKMGLVE</sequence>
<protein>
    <submittedName>
        <fullName evidence="2">Uncharacterized protein</fullName>
    </submittedName>
</protein>
<reference evidence="2 3" key="1">
    <citation type="journal article" date="2016" name="Nat. Commun.">
        <title>Thousands of microbial genomes shed light on interconnected biogeochemical processes in an aquifer system.</title>
        <authorList>
            <person name="Anantharaman K."/>
            <person name="Brown C.T."/>
            <person name="Hug L.A."/>
            <person name="Sharon I."/>
            <person name="Castelle C.J."/>
            <person name="Probst A.J."/>
            <person name="Thomas B.C."/>
            <person name="Singh A."/>
            <person name="Wilkins M.J."/>
            <person name="Karaoz U."/>
            <person name="Brodie E.L."/>
            <person name="Williams K.H."/>
            <person name="Hubbard S.S."/>
            <person name="Banfield J.F."/>
        </authorList>
    </citation>
    <scope>NUCLEOTIDE SEQUENCE [LARGE SCALE GENOMIC DNA]</scope>
</reference>
<keyword evidence="1" id="KW-1133">Transmembrane helix</keyword>
<dbReference type="Proteomes" id="UP000177982">
    <property type="component" value="Unassembled WGS sequence"/>
</dbReference>
<keyword evidence="1" id="KW-0472">Membrane</keyword>
<dbReference type="EMBL" id="MHQO01000072">
    <property type="protein sequence ID" value="OHA04650.1"/>
    <property type="molecule type" value="Genomic_DNA"/>
</dbReference>
<feature type="transmembrane region" description="Helical" evidence="1">
    <location>
        <begin position="7"/>
        <end position="27"/>
    </location>
</feature>
<gene>
    <name evidence="2" type="ORF">A2934_02740</name>
</gene>
<keyword evidence="1" id="KW-0812">Transmembrane</keyword>
<comment type="caution">
    <text evidence="2">The sequence shown here is derived from an EMBL/GenBank/DDBJ whole genome shotgun (WGS) entry which is preliminary data.</text>
</comment>
<evidence type="ECO:0000256" key="1">
    <source>
        <dbReference type="SAM" id="Phobius"/>
    </source>
</evidence>
<dbReference type="AlphaFoldDB" id="A0A1G2KZE7"/>
<evidence type="ECO:0000313" key="2">
    <source>
        <dbReference type="EMBL" id="OHA04650.1"/>
    </source>
</evidence>
<accession>A0A1G2KZE7</accession>